<dbReference type="GO" id="GO:0005886">
    <property type="term" value="C:plasma membrane"/>
    <property type="evidence" value="ECO:0007669"/>
    <property type="project" value="UniProtKB-SubCell"/>
</dbReference>
<dbReference type="OrthoDB" id="151222at2"/>
<dbReference type="SUPFAM" id="SSF103473">
    <property type="entry name" value="MFS general substrate transporter"/>
    <property type="match status" value="1"/>
</dbReference>
<feature type="domain" description="Major facilitator superfamily (MFS) profile" evidence="6">
    <location>
        <begin position="1"/>
        <end position="130"/>
    </location>
</feature>
<reference evidence="7 8" key="1">
    <citation type="submission" date="2016-10" db="EMBL/GenBank/DDBJ databases">
        <authorList>
            <person name="de Groot N.N."/>
        </authorList>
    </citation>
    <scope>NUCLEOTIDE SEQUENCE [LARGE SCALE GENOMIC DNA]</scope>
    <source>
        <strain evidence="7 8">DSM 44908</strain>
    </source>
</reference>
<evidence type="ECO:0000259" key="6">
    <source>
        <dbReference type="PROSITE" id="PS50850"/>
    </source>
</evidence>
<feature type="transmembrane region" description="Helical" evidence="5">
    <location>
        <begin position="36"/>
        <end position="56"/>
    </location>
</feature>
<protein>
    <recommendedName>
        <fullName evidence="6">Major facilitator superfamily (MFS) profile domain-containing protein</fullName>
    </recommendedName>
</protein>
<organism evidence="7 8">
    <name type="scientific">Rhodococcoides kroppenstedtii</name>
    <dbReference type="NCBI Taxonomy" id="293050"/>
    <lineage>
        <taxon>Bacteria</taxon>
        <taxon>Bacillati</taxon>
        <taxon>Actinomycetota</taxon>
        <taxon>Actinomycetes</taxon>
        <taxon>Mycobacteriales</taxon>
        <taxon>Nocardiaceae</taxon>
        <taxon>Rhodococcoides</taxon>
    </lineage>
</organism>
<dbReference type="EMBL" id="FOJN01000001">
    <property type="protein sequence ID" value="SFA39499.1"/>
    <property type="molecule type" value="Genomic_DNA"/>
</dbReference>
<sequence>MTAVAAVFFVNGAVLGNWGPRIPAIAADLSLDAATLGLALAGMGTGGLLATPLAALAIRARGSRSTTVASATLLSVAIVLPALAGTWWSLGLAVMVLGAADGVMDVAMNAQGVLVEKRCDRSILNRLHAG</sequence>
<gene>
    <name evidence="7" type="ORF">SAMN05444374_101314</name>
</gene>
<accession>A0A1I0SJ15</accession>
<evidence type="ECO:0000256" key="4">
    <source>
        <dbReference type="ARBA" id="ARBA00023136"/>
    </source>
</evidence>
<comment type="subcellular location">
    <subcellularLocation>
        <location evidence="1">Cell membrane</location>
        <topology evidence="1">Multi-pass membrane protein</topology>
    </subcellularLocation>
</comment>
<keyword evidence="2 5" id="KW-0812">Transmembrane</keyword>
<dbReference type="AlphaFoldDB" id="A0A1I0SJ15"/>
<evidence type="ECO:0000256" key="5">
    <source>
        <dbReference type="SAM" id="Phobius"/>
    </source>
</evidence>
<proteinExistence type="predicted"/>
<dbReference type="GO" id="GO:0022857">
    <property type="term" value="F:transmembrane transporter activity"/>
    <property type="evidence" value="ECO:0007669"/>
    <property type="project" value="InterPro"/>
</dbReference>
<dbReference type="PANTHER" id="PTHR23514">
    <property type="entry name" value="BYPASS OF STOP CODON PROTEIN 6"/>
    <property type="match status" value="1"/>
</dbReference>
<dbReference type="RefSeq" id="WP_082895143.1">
    <property type="nucleotide sequence ID" value="NZ_FOJN01000001.1"/>
</dbReference>
<evidence type="ECO:0000256" key="1">
    <source>
        <dbReference type="ARBA" id="ARBA00004651"/>
    </source>
</evidence>
<name>A0A1I0SJ15_9NOCA</name>
<dbReference type="GeneID" id="85487753"/>
<dbReference type="InterPro" id="IPR020846">
    <property type="entry name" value="MFS_dom"/>
</dbReference>
<dbReference type="Gene3D" id="1.20.1250.20">
    <property type="entry name" value="MFS general substrate transporter like domains"/>
    <property type="match status" value="1"/>
</dbReference>
<evidence type="ECO:0000313" key="7">
    <source>
        <dbReference type="EMBL" id="SFA39499.1"/>
    </source>
</evidence>
<evidence type="ECO:0000256" key="3">
    <source>
        <dbReference type="ARBA" id="ARBA00022989"/>
    </source>
</evidence>
<dbReference type="Proteomes" id="UP000182054">
    <property type="component" value="Unassembled WGS sequence"/>
</dbReference>
<keyword evidence="4 5" id="KW-0472">Membrane</keyword>
<evidence type="ECO:0000256" key="2">
    <source>
        <dbReference type="ARBA" id="ARBA00022692"/>
    </source>
</evidence>
<dbReference type="InterPro" id="IPR051788">
    <property type="entry name" value="MFS_Transporter"/>
</dbReference>
<keyword evidence="3 5" id="KW-1133">Transmembrane helix</keyword>
<dbReference type="PROSITE" id="PS50850">
    <property type="entry name" value="MFS"/>
    <property type="match status" value="1"/>
</dbReference>
<dbReference type="InterPro" id="IPR036259">
    <property type="entry name" value="MFS_trans_sf"/>
</dbReference>
<dbReference type="PANTHER" id="PTHR23514:SF13">
    <property type="entry name" value="INNER MEMBRANE PROTEIN YBJJ"/>
    <property type="match status" value="1"/>
</dbReference>
<evidence type="ECO:0000313" key="8">
    <source>
        <dbReference type="Proteomes" id="UP000182054"/>
    </source>
</evidence>